<evidence type="ECO:0000313" key="1">
    <source>
        <dbReference type="EMBL" id="BAY56382.1"/>
    </source>
</evidence>
<sequence length="123" mass="13870">MQDHTSLDLEQELSRLACAFATRNTEIGKAVIANLRSRLTLRDVAGMVIVSLERLVWIDPLAFCWAIENVIPGYVMREIRRITSVTLYRRLITQGYEPGHDFSMDGKGQVLLNEQAKSAMFAG</sequence>
<reference evidence="1 2" key="1">
    <citation type="submission" date="2017-06" db="EMBL/GenBank/DDBJ databases">
        <title>Genome sequencing of cyanobaciteial culture collection at National Institute for Environmental Studies (NIES).</title>
        <authorList>
            <person name="Hirose Y."/>
            <person name="Shimura Y."/>
            <person name="Fujisawa T."/>
            <person name="Nakamura Y."/>
            <person name="Kawachi M."/>
        </authorList>
    </citation>
    <scope>NUCLEOTIDE SEQUENCE [LARGE SCALE GENOMIC DNA]</scope>
    <source>
        <strain evidence="1 2">NIES-2135</strain>
    </source>
</reference>
<dbReference type="AlphaFoldDB" id="A0A1Z4JHZ7"/>
<gene>
    <name evidence="1" type="ORF">NIES2135_32130</name>
</gene>
<evidence type="ECO:0000313" key="2">
    <source>
        <dbReference type="Proteomes" id="UP000217895"/>
    </source>
</evidence>
<name>A0A1Z4JHZ7_LEPBY</name>
<dbReference type="EMBL" id="AP018203">
    <property type="protein sequence ID" value="BAY56382.1"/>
    <property type="molecule type" value="Genomic_DNA"/>
</dbReference>
<organism evidence="1 2">
    <name type="scientific">Leptolyngbya boryana NIES-2135</name>
    <dbReference type="NCBI Taxonomy" id="1973484"/>
    <lineage>
        <taxon>Bacteria</taxon>
        <taxon>Bacillati</taxon>
        <taxon>Cyanobacteriota</taxon>
        <taxon>Cyanophyceae</taxon>
        <taxon>Leptolyngbyales</taxon>
        <taxon>Leptolyngbyaceae</taxon>
        <taxon>Leptolyngbya group</taxon>
        <taxon>Leptolyngbya</taxon>
    </lineage>
</organism>
<keyword evidence="2" id="KW-1185">Reference proteome</keyword>
<dbReference type="Proteomes" id="UP000217895">
    <property type="component" value="Chromosome"/>
</dbReference>
<proteinExistence type="predicted"/>
<protein>
    <submittedName>
        <fullName evidence="1">Uncharacterized protein</fullName>
    </submittedName>
</protein>
<accession>A0A1Z4JHZ7</accession>